<dbReference type="GO" id="GO:0016020">
    <property type="term" value="C:membrane"/>
    <property type="evidence" value="ECO:0007669"/>
    <property type="project" value="UniProtKB-SubCell"/>
</dbReference>
<dbReference type="PROSITE" id="PS01187">
    <property type="entry name" value="EGF_CA"/>
    <property type="match status" value="1"/>
</dbReference>
<keyword evidence="4" id="KW-0472">Membrane</keyword>
<sequence>KYLSSPPPVVISVRPDVNVYNVTWRNIAASIISFNISKLNITACGFNVYGLEENLGQSKFFLLDMDYCSDDGDVVDTVCTASLEQGKRLVIFDHVKGNLRIKAGSLNQNSTWSNIKVITTEATIMWAIQDQSTCTAAQADSTNYACVSKNSHCSEIGNSSYICTCNDGYEGNPYVVDGCSRDNGYNPVQSTNNCSKQCGDIRVEFPYGLEKGCCARSEFLLNCTEDTPPVLKLNDYDVSNINISGGLITIKYDGDDTPFLGIFYEKYFPSSQEYTWAVANLTCEQAQQNKSGYACVDPRSECSGVTSLILGDYIGYRCKCKSGFQGNPYIPDGCEDVDECGTIPNICKEGEKCHNIEGSYNCIPQRNNLMLGLVTGLSVAFGILLLGVVASLVIRRWKSDVEKKLRRKPLTEIVAAQVREEATEEEINGVASLAEMCLRLRGEERPTMKEVEMTLQMVRMKRLKSYQIPPESGTDVYHLLRRSRAKDSIDQSFAQVGEIVWTNQAKDVIAWSKSS</sequence>
<feature type="domain" description="Wall-associated receptor kinase galacturonan-binding" evidence="6">
    <location>
        <begin position="194"/>
        <end position="250"/>
    </location>
</feature>
<evidence type="ECO:0000256" key="4">
    <source>
        <dbReference type="SAM" id="Phobius"/>
    </source>
</evidence>
<dbReference type="InterPro" id="IPR049883">
    <property type="entry name" value="NOTCH1_EGF-like"/>
</dbReference>
<dbReference type="InterPro" id="IPR018097">
    <property type="entry name" value="EGF_Ca-bd_CS"/>
</dbReference>
<proteinExistence type="predicted"/>
<evidence type="ECO:0000313" key="7">
    <source>
        <dbReference type="EMBL" id="TVU17055.1"/>
    </source>
</evidence>
<feature type="non-terminal residue" evidence="7">
    <location>
        <position position="1"/>
    </location>
</feature>
<accession>A0A5J9U0M3</accession>
<evidence type="ECO:0000256" key="3">
    <source>
        <dbReference type="ARBA" id="ARBA00023157"/>
    </source>
</evidence>
<evidence type="ECO:0000256" key="2">
    <source>
        <dbReference type="ARBA" id="ARBA00022729"/>
    </source>
</evidence>
<dbReference type="InterPro" id="IPR025287">
    <property type="entry name" value="WAK_GUB"/>
</dbReference>
<evidence type="ECO:0008006" key="9">
    <source>
        <dbReference type="Google" id="ProtNLM"/>
    </source>
</evidence>
<feature type="transmembrane region" description="Helical" evidence="4">
    <location>
        <begin position="369"/>
        <end position="394"/>
    </location>
</feature>
<dbReference type="Proteomes" id="UP000324897">
    <property type="component" value="Chromosome 7"/>
</dbReference>
<dbReference type="GO" id="GO:0030247">
    <property type="term" value="F:polysaccharide binding"/>
    <property type="evidence" value="ECO:0007669"/>
    <property type="project" value="InterPro"/>
</dbReference>
<comment type="caution">
    <text evidence="7">The sequence shown here is derived from an EMBL/GenBank/DDBJ whole genome shotgun (WGS) entry which is preliminary data.</text>
</comment>
<keyword evidence="8" id="KW-1185">Reference proteome</keyword>
<dbReference type="Pfam" id="PF13947">
    <property type="entry name" value="GUB_WAK_bind"/>
    <property type="match status" value="1"/>
</dbReference>
<evidence type="ECO:0000313" key="8">
    <source>
        <dbReference type="Proteomes" id="UP000324897"/>
    </source>
</evidence>
<name>A0A5J9U0M3_9POAL</name>
<keyword evidence="2" id="KW-0732">Signal</keyword>
<evidence type="ECO:0000259" key="6">
    <source>
        <dbReference type="Pfam" id="PF13947"/>
    </source>
</evidence>
<dbReference type="Gramene" id="TVU17055">
    <property type="protein sequence ID" value="TVU17055"/>
    <property type="gene ID" value="EJB05_33066"/>
</dbReference>
<keyword evidence="4" id="KW-0812">Transmembrane</keyword>
<dbReference type="PANTHER" id="PTHR33491">
    <property type="entry name" value="OSJNBA0016N04.9 PROTEIN"/>
    <property type="match status" value="1"/>
</dbReference>
<protein>
    <recommendedName>
        <fullName evidence="9">EGF-like calcium-binding domain-containing protein</fullName>
    </recommendedName>
</protein>
<dbReference type="CDD" id="cd00054">
    <property type="entry name" value="EGF_CA"/>
    <property type="match status" value="1"/>
</dbReference>
<comment type="subcellular location">
    <subcellularLocation>
        <location evidence="1">Membrane</location>
        <topology evidence="1">Single-pass membrane protein</topology>
    </subcellularLocation>
</comment>
<dbReference type="Gene3D" id="1.10.510.10">
    <property type="entry name" value="Transferase(Phosphotransferase) domain 1"/>
    <property type="match status" value="1"/>
</dbReference>
<reference evidence="7 8" key="1">
    <citation type="journal article" date="2019" name="Sci. Rep.">
        <title>A high-quality genome of Eragrostis curvula grass provides insights into Poaceae evolution and supports new strategies to enhance forage quality.</title>
        <authorList>
            <person name="Carballo J."/>
            <person name="Santos B.A.C.M."/>
            <person name="Zappacosta D."/>
            <person name="Garbus I."/>
            <person name="Selva J.P."/>
            <person name="Gallo C.A."/>
            <person name="Diaz A."/>
            <person name="Albertini E."/>
            <person name="Caccamo M."/>
            <person name="Echenique V."/>
        </authorList>
    </citation>
    <scope>NUCLEOTIDE SEQUENCE [LARGE SCALE GENOMIC DNA]</scope>
    <source>
        <strain evidence="8">cv. Victoria</strain>
        <tissue evidence="7">Leaf</tissue>
    </source>
</reference>
<dbReference type="Gene3D" id="2.10.25.10">
    <property type="entry name" value="Laminin"/>
    <property type="match status" value="2"/>
</dbReference>
<gene>
    <name evidence="7" type="ORF">EJB05_33066</name>
</gene>
<dbReference type="EMBL" id="RWGY01000029">
    <property type="protein sequence ID" value="TVU17055.1"/>
    <property type="molecule type" value="Genomic_DNA"/>
</dbReference>
<dbReference type="AlphaFoldDB" id="A0A5J9U0M3"/>
<keyword evidence="4" id="KW-1133">Transmembrane helix</keyword>
<dbReference type="Pfam" id="PF07645">
    <property type="entry name" value="EGF_CA"/>
    <property type="match status" value="1"/>
</dbReference>
<dbReference type="OrthoDB" id="914135at2759"/>
<keyword evidence="3" id="KW-1015">Disulfide bond</keyword>
<dbReference type="GO" id="GO:0005509">
    <property type="term" value="F:calcium ion binding"/>
    <property type="evidence" value="ECO:0007669"/>
    <property type="project" value="InterPro"/>
</dbReference>
<evidence type="ECO:0000256" key="1">
    <source>
        <dbReference type="ARBA" id="ARBA00004167"/>
    </source>
</evidence>
<feature type="domain" description="NOTCH1 EGF-like calcium-binding" evidence="5">
    <location>
        <begin position="336"/>
        <end position="363"/>
    </location>
</feature>
<organism evidence="7 8">
    <name type="scientific">Eragrostis curvula</name>
    <name type="common">weeping love grass</name>
    <dbReference type="NCBI Taxonomy" id="38414"/>
    <lineage>
        <taxon>Eukaryota</taxon>
        <taxon>Viridiplantae</taxon>
        <taxon>Streptophyta</taxon>
        <taxon>Embryophyta</taxon>
        <taxon>Tracheophyta</taxon>
        <taxon>Spermatophyta</taxon>
        <taxon>Magnoliopsida</taxon>
        <taxon>Liliopsida</taxon>
        <taxon>Poales</taxon>
        <taxon>Poaceae</taxon>
        <taxon>PACMAD clade</taxon>
        <taxon>Chloridoideae</taxon>
        <taxon>Eragrostideae</taxon>
        <taxon>Eragrostidinae</taxon>
        <taxon>Eragrostis</taxon>
    </lineage>
</organism>
<evidence type="ECO:0000259" key="5">
    <source>
        <dbReference type="Pfam" id="PF07645"/>
    </source>
</evidence>